<dbReference type="InterPro" id="IPR052538">
    <property type="entry name" value="Flavonoid_dioxygenase-like"/>
</dbReference>
<feature type="signal peptide" evidence="1">
    <location>
        <begin position="1"/>
        <end position="26"/>
    </location>
</feature>
<dbReference type="AlphaFoldDB" id="A0AAF0C8U3"/>
<dbReference type="InterPro" id="IPR013096">
    <property type="entry name" value="Cupin_2"/>
</dbReference>
<gene>
    <name evidence="3" type="ORF">SG34_023165</name>
</gene>
<evidence type="ECO:0000313" key="3">
    <source>
        <dbReference type="EMBL" id="WDE04214.1"/>
    </source>
</evidence>
<dbReference type="Gene3D" id="2.60.120.10">
    <property type="entry name" value="Jelly Rolls"/>
    <property type="match status" value="1"/>
</dbReference>
<dbReference type="InterPro" id="IPR011051">
    <property type="entry name" value="RmlC_Cupin_sf"/>
</dbReference>
<dbReference type="InterPro" id="IPR014710">
    <property type="entry name" value="RmlC-like_jellyroll"/>
</dbReference>
<keyword evidence="4" id="KW-1185">Reference proteome</keyword>
<reference evidence="3 4" key="2">
    <citation type="journal article" date="2022" name="Mar. Drugs">
        <title>Bioassay-Guided Fractionation Leads to the Detection of Cholic Acid Generated by the Rare Thalassomonas sp.</title>
        <authorList>
            <person name="Pheiffer F."/>
            <person name="Schneider Y.K."/>
            <person name="Hansen E.H."/>
            <person name="Andersen J.H."/>
            <person name="Isaksson J."/>
            <person name="Busche T."/>
            <person name="R C."/>
            <person name="Kalinowski J."/>
            <person name="Zyl L.V."/>
            <person name="Trindade M."/>
        </authorList>
    </citation>
    <scope>NUCLEOTIDE SEQUENCE [LARGE SCALE GENOMIC DNA]</scope>
    <source>
        <strain evidence="3 4">XOM25</strain>
    </source>
</reference>
<dbReference type="EMBL" id="CP059733">
    <property type="protein sequence ID" value="WDE04214.1"/>
    <property type="molecule type" value="Genomic_DNA"/>
</dbReference>
<name>A0AAF0C8U3_9GAMM</name>
<protein>
    <submittedName>
        <fullName evidence="3">Cupin domain-containing protein</fullName>
    </submittedName>
</protein>
<evidence type="ECO:0000259" key="2">
    <source>
        <dbReference type="Pfam" id="PF07883"/>
    </source>
</evidence>
<dbReference type="SUPFAM" id="SSF51182">
    <property type="entry name" value="RmlC-like cupins"/>
    <property type="match status" value="1"/>
</dbReference>
<dbReference type="RefSeq" id="WP_053046405.1">
    <property type="nucleotide sequence ID" value="NZ_CP059733.1"/>
</dbReference>
<dbReference type="PANTHER" id="PTHR43346">
    <property type="entry name" value="LIGAND BINDING DOMAIN PROTEIN, PUTATIVE (AFU_ORTHOLOGUE AFUA_6G14370)-RELATED"/>
    <property type="match status" value="1"/>
</dbReference>
<keyword evidence="1" id="KW-0732">Signal</keyword>
<dbReference type="PANTHER" id="PTHR43346:SF1">
    <property type="entry name" value="QUERCETIN 2,3-DIOXYGENASE-RELATED"/>
    <property type="match status" value="1"/>
</dbReference>
<dbReference type="KEGG" id="tvd:SG34_023165"/>
<evidence type="ECO:0000313" key="4">
    <source>
        <dbReference type="Proteomes" id="UP000032352"/>
    </source>
</evidence>
<reference evidence="3 4" key="1">
    <citation type="journal article" date="2015" name="Genome Announc.">
        <title>Draft Genome Sequences of Marine Isolates of Thalassomonas viridans and Thalassomonas actiniarum.</title>
        <authorList>
            <person name="Olonade I."/>
            <person name="van Zyl L.J."/>
            <person name="Trindade M."/>
        </authorList>
    </citation>
    <scope>NUCLEOTIDE SEQUENCE [LARGE SCALE GENOMIC DNA]</scope>
    <source>
        <strain evidence="3 4">XOM25</strain>
    </source>
</reference>
<organism evidence="3 4">
    <name type="scientific">Thalassomonas viridans</name>
    <dbReference type="NCBI Taxonomy" id="137584"/>
    <lineage>
        <taxon>Bacteria</taxon>
        <taxon>Pseudomonadati</taxon>
        <taxon>Pseudomonadota</taxon>
        <taxon>Gammaproteobacteria</taxon>
        <taxon>Alteromonadales</taxon>
        <taxon>Colwelliaceae</taxon>
        <taxon>Thalassomonas</taxon>
    </lineage>
</organism>
<sequence length="148" mass="16395">MLKALTSAKLHSLFLPILIYSASTYAGDAPESQGHILNLEQISAPAEFDNIHLIPLESDKHASEFLIFIKNKVAAHYHAKHSEIVYVLAGEGIMTLGESKKPVKKGDYIRIPEGTVHAVEVTSEQPMKVLSVQAPEFKGKDWTFVKEK</sequence>
<feature type="domain" description="Cupin type-2" evidence="2">
    <location>
        <begin position="74"/>
        <end position="132"/>
    </location>
</feature>
<evidence type="ECO:0000256" key="1">
    <source>
        <dbReference type="SAM" id="SignalP"/>
    </source>
</evidence>
<accession>A0AAF0C8U3</accession>
<feature type="chain" id="PRO_5042270697" evidence="1">
    <location>
        <begin position="27"/>
        <end position="148"/>
    </location>
</feature>
<dbReference type="Pfam" id="PF07883">
    <property type="entry name" value="Cupin_2"/>
    <property type="match status" value="1"/>
</dbReference>
<dbReference type="Proteomes" id="UP000032352">
    <property type="component" value="Chromosome"/>
</dbReference>
<proteinExistence type="predicted"/>